<feature type="compositionally biased region" description="Basic residues" evidence="2">
    <location>
        <begin position="658"/>
        <end position="668"/>
    </location>
</feature>
<keyword evidence="5" id="KW-1185">Reference proteome</keyword>
<dbReference type="RefSeq" id="XP_017287641.1">
    <property type="nucleotide sequence ID" value="XM_017432152.3"/>
</dbReference>
<feature type="compositionally biased region" description="Polar residues" evidence="2">
    <location>
        <begin position="704"/>
        <end position="715"/>
    </location>
</feature>
<dbReference type="GO" id="GO:0016020">
    <property type="term" value="C:membrane"/>
    <property type="evidence" value="ECO:0007669"/>
    <property type="project" value="TreeGrafter"/>
</dbReference>
<dbReference type="SUPFAM" id="SSF56024">
    <property type="entry name" value="Phospholipase D/nuclease"/>
    <property type="match status" value="1"/>
</dbReference>
<feature type="compositionally biased region" description="Polar residues" evidence="2">
    <location>
        <begin position="737"/>
        <end position="759"/>
    </location>
</feature>
<comment type="similarity">
    <text evidence="1">Belongs to the FAM83 family.</text>
</comment>
<sequence length="833" mass="95366">MESSQSSLSSVEVPEAYIEPHYKESYRLAIFALLCGGREAYEEYVRAEQISHLLSEQEILFILEKAEKPVMEDDSEGIDKVTNPSTYFPLESDEEVPDLELGWPEVDLRGVETNISLLYHPPRQNTPTIKEVVRKQILAARQVIAIAMDVFTDVDIFKGIISAVQRGVAVYILLDESRFSSFLHMAHSLGINVQDTKNLCVRTVRGQHYQCRSGMKFHGGLEQRFILVDSQTVLYGTYSYTWSFEKINLSMVLVVTGLLVSSYDDEFRRLYARSVVPVVFSKTAISGKQENTALTLINLDNSSRLKDLYTRHYSLNHLHLKSREMHSPGVAQNDEATMTRGLSVQEKLHRSHFNDTENLVRGHSYDEDLQKLKSLTRMKMGTKDLGVFAVSRRMSSRLRDSSRQTDRLTQQHLRHKTRYGADHNLIPFNSETSLHKWKIELYMNEDDVPPDALSDASRGTSEKSSQSRHRDLSEYQTQLVRRRSKEIRSKIEEMRQNRLSLQESVNLRQSRESLRSVRSDKTKRMSSMTGLEMKKTVTGFDLNMQNRNNLEISKPKKAEGETGQVFTDGQRSFSHYNIQTVADKETMQEQGLCRTKSDADLDMKRLDSTLKFSHLHSSGIQHSRMMESLIEIPEDKEESNSHVNNFDSVHSVLSAKEKKQKSLQRRLSLRSQNTSEPNQALRTDHSQESTVKQAAKKGQIPGISRSQNSLNGPSETDQHKSPFSRLSPQRLSKRKTTSSADQDQGSRYTLSDEGTSISQTKKERPIHRYELKLKKDLLRVEKLERVPSTLDKQRSSSFSRQDSGNPMFQTQAATDNKLGRFMQRVGNLINKNK</sequence>
<dbReference type="Proteomes" id="UP000264800">
    <property type="component" value="Unplaced"/>
</dbReference>
<dbReference type="OMA" id="NRASQQH"/>
<dbReference type="PANTHER" id="PTHR16181:SF29">
    <property type="entry name" value="PROTEIN FAM83A-RELATED"/>
    <property type="match status" value="1"/>
</dbReference>
<dbReference type="Gene3D" id="3.30.870.10">
    <property type="entry name" value="Endonuclease Chain A"/>
    <property type="match status" value="1"/>
</dbReference>
<feature type="domain" description="Scaffolding anchor of CK1" evidence="3">
    <location>
        <begin position="13"/>
        <end position="274"/>
    </location>
</feature>
<feature type="region of interest" description="Disordered" evidence="2">
    <location>
        <begin position="653"/>
        <end position="762"/>
    </location>
</feature>
<dbReference type="InterPro" id="IPR012461">
    <property type="entry name" value="SACK1"/>
</dbReference>
<dbReference type="GeneTree" id="ENSGT00940000157889"/>
<feature type="region of interest" description="Disordered" evidence="2">
    <location>
        <begin position="395"/>
        <end position="416"/>
    </location>
</feature>
<dbReference type="OrthoDB" id="8443577at2759"/>
<evidence type="ECO:0000259" key="3">
    <source>
        <dbReference type="Pfam" id="PF07894"/>
    </source>
</evidence>
<feature type="compositionally biased region" description="Polar residues" evidence="2">
    <location>
        <begin position="795"/>
        <end position="808"/>
    </location>
</feature>
<dbReference type="KEGG" id="kmr:108245326"/>
<accession>A0A3Q3AKU3</accession>
<proteinExistence type="inferred from homology"/>
<dbReference type="PANTHER" id="PTHR16181">
    <property type="entry name" value="PROTEIN FAM83A-RELATED"/>
    <property type="match status" value="1"/>
</dbReference>
<evidence type="ECO:0000313" key="4">
    <source>
        <dbReference type="Ensembl" id="ENSKMAP00000016936.1"/>
    </source>
</evidence>
<reference evidence="4" key="2">
    <citation type="submission" date="2025-09" db="UniProtKB">
        <authorList>
            <consortium name="Ensembl"/>
        </authorList>
    </citation>
    <scope>IDENTIFICATION</scope>
</reference>
<name>A0A3Q3AKU3_KRYMA</name>
<evidence type="ECO:0000313" key="5">
    <source>
        <dbReference type="Proteomes" id="UP000264800"/>
    </source>
</evidence>
<evidence type="ECO:0000256" key="2">
    <source>
        <dbReference type="SAM" id="MobiDB-lite"/>
    </source>
</evidence>
<dbReference type="GO" id="GO:0005737">
    <property type="term" value="C:cytoplasm"/>
    <property type="evidence" value="ECO:0007669"/>
    <property type="project" value="TreeGrafter"/>
</dbReference>
<feature type="region of interest" description="Disordered" evidence="2">
    <location>
        <begin position="448"/>
        <end position="475"/>
    </location>
</feature>
<feature type="compositionally biased region" description="Polar residues" evidence="2">
    <location>
        <begin position="669"/>
        <end position="681"/>
    </location>
</feature>
<dbReference type="Pfam" id="PF07894">
    <property type="entry name" value="SACK1"/>
    <property type="match status" value="1"/>
</dbReference>
<dbReference type="InterPro" id="IPR050944">
    <property type="entry name" value="FAM83"/>
</dbReference>
<reference evidence="4" key="1">
    <citation type="submission" date="2025-08" db="UniProtKB">
        <authorList>
            <consortium name="Ensembl"/>
        </authorList>
    </citation>
    <scope>IDENTIFICATION</scope>
</reference>
<feature type="compositionally biased region" description="Basic and acidic residues" evidence="2">
    <location>
        <begin position="397"/>
        <end position="406"/>
    </location>
</feature>
<dbReference type="GO" id="GO:0007165">
    <property type="term" value="P:signal transduction"/>
    <property type="evidence" value="ECO:0007669"/>
    <property type="project" value="TreeGrafter"/>
</dbReference>
<dbReference type="Ensembl" id="ENSKMAT00000017170.1">
    <property type="protein sequence ID" value="ENSKMAP00000016936.1"/>
    <property type="gene ID" value="ENSKMAG00000012648.1"/>
</dbReference>
<evidence type="ECO:0000256" key="1">
    <source>
        <dbReference type="ARBA" id="ARBA00006937"/>
    </source>
</evidence>
<feature type="region of interest" description="Disordered" evidence="2">
    <location>
        <begin position="788"/>
        <end position="808"/>
    </location>
</feature>
<dbReference type="GeneID" id="108245326"/>
<protein>
    <submittedName>
        <fullName evidence="4">Protein FAM83B-like</fullName>
    </submittedName>
</protein>
<dbReference type="AlphaFoldDB" id="A0A3Q3AKU3"/>
<organism evidence="4 5">
    <name type="scientific">Kryptolebias marmoratus</name>
    <name type="common">Mangrove killifish</name>
    <name type="synonym">Rivulus marmoratus</name>
    <dbReference type="NCBI Taxonomy" id="37003"/>
    <lineage>
        <taxon>Eukaryota</taxon>
        <taxon>Metazoa</taxon>
        <taxon>Chordata</taxon>
        <taxon>Craniata</taxon>
        <taxon>Vertebrata</taxon>
        <taxon>Euteleostomi</taxon>
        <taxon>Actinopterygii</taxon>
        <taxon>Neopterygii</taxon>
        <taxon>Teleostei</taxon>
        <taxon>Neoteleostei</taxon>
        <taxon>Acanthomorphata</taxon>
        <taxon>Ovalentaria</taxon>
        <taxon>Atherinomorphae</taxon>
        <taxon>Cyprinodontiformes</taxon>
        <taxon>Rivulidae</taxon>
        <taxon>Kryptolebias</taxon>
    </lineage>
</organism>
<dbReference type="GO" id="GO:0019901">
    <property type="term" value="F:protein kinase binding"/>
    <property type="evidence" value="ECO:0007669"/>
    <property type="project" value="TreeGrafter"/>
</dbReference>